<dbReference type="GO" id="GO:0003700">
    <property type="term" value="F:DNA-binding transcription factor activity"/>
    <property type="evidence" value="ECO:0007669"/>
    <property type="project" value="InterPro"/>
</dbReference>
<dbReference type="Pfam" id="PF03634">
    <property type="entry name" value="TCP"/>
    <property type="match status" value="1"/>
</dbReference>
<comment type="subcellular location">
    <subcellularLocation>
        <location evidence="1">Nucleus</location>
    </subcellularLocation>
</comment>
<dbReference type="PANTHER" id="PTHR31072">
    <property type="entry name" value="TRANSCRIPTION FACTOR TCP4-RELATED"/>
    <property type="match status" value="1"/>
</dbReference>
<dbReference type="GO" id="GO:2000032">
    <property type="term" value="P:regulation of secondary shoot formation"/>
    <property type="evidence" value="ECO:0007669"/>
    <property type="project" value="TreeGrafter"/>
</dbReference>
<dbReference type="InterPro" id="IPR005333">
    <property type="entry name" value="Transcription_factor_TCP"/>
</dbReference>
<dbReference type="PANTHER" id="PTHR31072:SF188">
    <property type="entry name" value="TRANSCRIPTION FACTOR TCP12-LIKE"/>
    <property type="match status" value="1"/>
</dbReference>
<keyword evidence="2" id="KW-0805">Transcription regulation</keyword>
<accession>G0Y2N1</accession>
<keyword evidence="3" id="KW-0238">DNA-binding</keyword>
<feature type="domain" description="TCP" evidence="7">
    <location>
        <begin position="1"/>
        <end position="46"/>
    </location>
</feature>
<organism evidence="8">
    <name type="scientific">Anamirta cocculus</name>
    <dbReference type="NCBI Taxonomy" id="432627"/>
    <lineage>
        <taxon>Eukaryota</taxon>
        <taxon>Viridiplantae</taxon>
        <taxon>Streptophyta</taxon>
        <taxon>Embryophyta</taxon>
        <taxon>Tracheophyta</taxon>
        <taxon>Spermatophyta</taxon>
        <taxon>Magnoliopsida</taxon>
        <taxon>Ranunculales</taxon>
        <taxon>Menispermaceae</taxon>
        <taxon>Chasmantheroideae</taxon>
        <taxon>Coscinieae</taxon>
        <taxon>Anamirta</taxon>
    </lineage>
</organism>
<feature type="compositionally biased region" description="Basic residues" evidence="6">
    <location>
        <begin position="115"/>
        <end position="126"/>
    </location>
</feature>
<protein>
    <submittedName>
        <fullName evidence="8">CYC-like protein 1</fullName>
    </submittedName>
</protein>
<sequence length="139" mass="16082">PRDRRMRLSLDIARKFFRLQDMLGFDKASKTVEWLLNNSRSAIKELSRGFNSHSKNVSCSDGARSGSSYTSECEVISGVIEAFSNDEDHHLQQQKKQQEEEEVMIKCSSEATARKEKRTRQKRKATFRPLTRESRAKAR</sequence>
<feature type="non-terminal residue" evidence="8">
    <location>
        <position position="1"/>
    </location>
</feature>
<evidence type="ECO:0000313" key="8">
    <source>
        <dbReference type="EMBL" id="AEJ73231.1"/>
    </source>
</evidence>
<feature type="non-terminal residue" evidence="8">
    <location>
        <position position="139"/>
    </location>
</feature>
<evidence type="ECO:0000259" key="7">
    <source>
        <dbReference type="PROSITE" id="PS51369"/>
    </source>
</evidence>
<reference evidence="8" key="1">
    <citation type="submission" date="2010-11" db="EMBL/GenBank/DDBJ databases">
        <authorList>
            <person name="Citerne H.L."/>
        </authorList>
    </citation>
    <scope>NUCLEOTIDE SEQUENCE</scope>
</reference>
<keyword evidence="5" id="KW-0539">Nucleus</keyword>
<feature type="region of interest" description="Disordered" evidence="6">
    <location>
        <begin position="87"/>
        <end position="139"/>
    </location>
</feature>
<evidence type="ECO:0000256" key="4">
    <source>
        <dbReference type="ARBA" id="ARBA00023163"/>
    </source>
</evidence>
<keyword evidence="4" id="KW-0804">Transcription</keyword>
<evidence type="ECO:0000256" key="6">
    <source>
        <dbReference type="SAM" id="MobiDB-lite"/>
    </source>
</evidence>
<evidence type="ECO:0000256" key="5">
    <source>
        <dbReference type="ARBA" id="ARBA00023242"/>
    </source>
</evidence>
<dbReference type="EMBL" id="HQ599297">
    <property type="protein sequence ID" value="AEJ73231.1"/>
    <property type="molecule type" value="Genomic_DNA"/>
</dbReference>
<evidence type="ECO:0000256" key="3">
    <source>
        <dbReference type="ARBA" id="ARBA00023125"/>
    </source>
</evidence>
<name>G0Y2N1_9MAGN</name>
<dbReference type="GO" id="GO:0043565">
    <property type="term" value="F:sequence-specific DNA binding"/>
    <property type="evidence" value="ECO:0007669"/>
    <property type="project" value="TreeGrafter"/>
</dbReference>
<dbReference type="PROSITE" id="PS51369">
    <property type="entry name" value="TCP"/>
    <property type="match status" value="1"/>
</dbReference>
<proteinExistence type="predicted"/>
<feature type="compositionally biased region" description="Basic and acidic residues" evidence="6">
    <location>
        <begin position="130"/>
        <end position="139"/>
    </location>
</feature>
<dbReference type="AlphaFoldDB" id="G0Y2N1"/>
<evidence type="ECO:0000256" key="2">
    <source>
        <dbReference type="ARBA" id="ARBA00023015"/>
    </source>
</evidence>
<dbReference type="InterPro" id="IPR017887">
    <property type="entry name" value="TF_TCP_subgr"/>
</dbReference>
<dbReference type="GO" id="GO:0005634">
    <property type="term" value="C:nucleus"/>
    <property type="evidence" value="ECO:0007669"/>
    <property type="project" value="UniProtKB-SubCell"/>
</dbReference>
<evidence type="ECO:0000256" key="1">
    <source>
        <dbReference type="ARBA" id="ARBA00004123"/>
    </source>
</evidence>